<evidence type="ECO:0000313" key="10">
    <source>
        <dbReference type="EMBL" id="MBD8524281.1"/>
    </source>
</evidence>
<gene>
    <name evidence="10" type="ORF">IFO71_00860</name>
</gene>
<sequence length="803" mass="86447">MSAFFEWLNQDIRDALRQFAARPGFALVALLTLSLGIGATTAIYSLLNATVLAPLPYPDAERLVRVQERTPDGMMFSASEPNYLDFRQRSRSLELIVALKQSSFSLRSGGEPIPAEGLAVSDGYFDLLGAQPVLGRAFVAEEDQPGAAAKVVVLSHQLWQQRFNGDAQILGRDIDLDGTPYRVIGVMPAEFRWFEVSFWLPLAADPNSDRGDHWLSLIGRLSVGSDIDQAQQELASISADIGRQFPSVAGWSVSLKPLHDWLVSPEYRQGILVLFAAVALLLGIACLNLANLWFIRSHASRAEIGIRSALGASRRRILCQWMVEVLLLSGLGALLGAVLAGVAIDLLKHHAPSGIPRLETLSVDANVLLFAAGTALITALLFGLAPAWHAARTEAAVSLQLEGRSGMPRGQGKLRDLLVVGQIAISALLLVGAGILGRSFLELKASDLGFDPEHLLTLDLQLGEQNYAEPWQKVVFFHRLTERLDAIPGVVASGASAVRPFSGNDMVNDVTPVERAAETGSAGYMQLRWRAATPGFFAAAGLPLMQGRTFSAEDPWNGPRNVVLSATAAEKLWPGQSAVGQRLYWGGIDGDPLNVIGVVGDFEDVNLGQPASGVMFIPYNQLPWPSMSLWVRTRGEASNVPSELRELLRTLDAEMPAATIVSLQDRLDVAVAAPRLRTLLLLGFATSALLLAALGVYAVMAFNFASRRRELGLRLALGATPAVLQRMLMQGGGRLIAWGSVLGGLGAWTLSHTLSSLVQHRSAEDLWAYALALLALGSIAALAVLIPARRVLRQSPLESIRGD</sequence>
<comment type="caution">
    <text evidence="10">The sequence shown here is derived from an EMBL/GenBank/DDBJ whole genome shotgun (WGS) entry which is preliminary data.</text>
</comment>
<feature type="transmembrane region" description="Helical" evidence="7">
    <location>
        <begin position="735"/>
        <end position="754"/>
    </location>
</feature>
<evidence type="ECO:0000259" key="8">
    <source>
        <dbReference type="Pfam" id="PF02687"/>
    </source>
</evidence>
<evidence type="ECO:0000313" key="11">
    <source>
        <dbReference type="Proteomes" id="UP000613768"/>
    </source>
</evidence>
<evidence type="ECO:0000256" key="4">
    <source>
        <dbReference type="ARBA" id="ARBA00022989"/>
    </source>
</evidence>
<dbReference type="Pfam" id="PF12704">
    <property type="entry name" value="MacB_PCD"/>
    <property type="match status" value="2"/>
</dbReference>
<keyword evidence="3 7" id="KW-0812">Transmembrane</keyword>
<dbReference type="Pfam" id="PF02687">
    <property type="entry name" value="FtsX"/>
    <property type="match status" value="2"/>
</dbReference>
<dbReference type="InterPro" id="IPR003838">
    <property type="entry name" value="ABC3_permease_C"/>
</dbReference>
<feature type="transmembrane region" description="Helical" evidence="7">
    <location>
        <begin position="25"/>
        <end position="47"/>
    </location>
</feature>
<dbReference type="EMBL" id="JACYTR010000001">
    <property type="protein sequence ID" value="MBD8524281.1"/>
    <property type="molecule type" value="Genomic_DNA"/>
</dbReference>
<dbReference type="RefSeq" id="WP_192027623.1">
    <property type="nucleotide sequence ID" value="NZ_JACYTR010000001.1"/>
</dbReference>
<evidence type="ECO:0000256" key="5">
    <source>
        <dbReference type="ARBA" id="ARBA00023136"/>
    </source>
</evidence>
<evidence type="ECO:0000256" key="2">
    <source>
        <dbReference type="ARBA" id="ARBA00022475"/>
    </source>
</evidence>
<feature type="domain" description="MacB-like periplasmic core" evidence="9">
    <location>
        <begin position="27"/>
        <end position="236"/>
    </location>
</feature>
<keyword evidence="5 7" id="KW-0472">Membrane</keyword>
<dbReference type="InterPro" id="IPR025857">
    <property type="entry name" value="MacB_PCD"/>
</dbReference>
<dbReference type="NCBIfam" id="TIGR03434">
    <property type="entry name" value="ADOP"/>
    <property type="match status" value="1"/>
</dbReference>
<dbReference type="GO" id="GO:0022857">
    <property type="term" value="F:transmembrane transporter activity"/>
    <property type="evidence" value="ECO:0007669"/>
    <property type="project" value="TreeGrafter"/>
</dbReference>
<evidence type="ECO:0000256" key="1">
    <source>
        <dbReference type="ARBA" id="ARBA00004651"/>
    </source>
</evidence>
<comment type="subcellular location">
    <subcellularLocation>
        <location evidence="1">Cell membrane</location>
        <topology evidence="1">Multi-pass membrane protein</topology>
    </subcellularLocation>
</comment>
<proteinExistence type="inferred from homology"/>
<feature type="transmembrane region" description="Helical" evidence="7">
    <location>
        <begin position="271"/>
        <end position="294"/>
    </location>
</feature>
<feature type="transmembrane region" description="Helical" evidence="7">
    <location>
        <begin position="417"/>
        <end position="436"/>
    </location>
</feature>
<dbReference type="PANTHER" id="PTHR30572">
    <property type="entry name" value="MEMBRANE COMPONENT OF TRANSPORTER-RELATED"/>
    <property type="match status" value="1"/>
</dbReference>
<dbReference type="InterPro" id="IPR050250">
    <property type="entry name" value="Macrolide_Exporter_MacB"/>
</dbReference>
<accession>A0AAW3ZDM1</accession>
<feature type="transmembrane region" description="Helical" evidence="7">
    <location>
        <begin position="679"/>
        <end position="705"/>
    </location>
</feature>
<name>A0AAW3ZDM1_9GAMM</name>
<dbReference type="GO" id="GO:0005886">
    <property type="term" value="C:plasma membrane"/>
    <property type="evidence" value="ECO:0007669"/>
    <property type="project" value="UniProtKB-SubCell"/>
</dbReference>
<keyword evidence="11" id="KW-1185">Reference proteome</keyword>
<feature type="domain" description="MacB-like periplasmic core" evidence="9">
    <location>
        <begin position="504"/>
        <end position="637"/>
    </location>
</feature>
<feature type="transmembrane region" description="Helical" evidence="7">
    <location>
        <begin position="766"/>
        <end position="786"/>
    </location>
</feature>
<feature type="transmembrane region" description="Helical" evidence="7">
    <location>
        <begin position="325"/>
        <end position="347"/>
    </location>
</feature>
<dbReference type="AlphaFoldDB" id="A0AAW3ZDM1"/>
<evidence type="ECO:0000259" key="9">
    <source>
        <dbReference type="Pfam" id="PF12704"/>
    </source>
</evidence>
<keyword evidence="2" id="KW-1003">Cell membrane</keyword>
<reference evidence="10 11" key="1">
    <citation type="submission" date="2020-09" db="EMBL/GenBank/DDBJ databases">
        <title>Pseudoxanthomonas sp. CAU 1598 isolated from sand of Yaerae Beach.</title>
        <authorList>
            <person name="Kim W."/>
        </authorList>
    </citation>
    <scope>NUCLEOTIDE SEQUENCE [LARGE SCALE GENOMIC DNA]</scope>
    <source>
        <strain evidence="10 11">CAU 1598</strain>
    </source>
</reference>
<comment type="similarity">
    <text evidence="6">Belongs to the ABC-4 integral membrane protein family.</text>
</comment>
<feature type="domain" description="ABC3 transporter permease C-terminal" evidence="8">
    <location>
        <begin position="684"/>
        <end position="796"/>
    </location>
</feature>
<dbReference type="InterPro" id="IPR017800">
    <property type="entry name" value="ADOP"/>
</dbReference>
<dbReference type="PANTHER" id="PTHR30572:SF4">
    <property type="entry name" value="ABC TRANSPORTER PERMEASE YTRF"/>
    <property type="match status" value="1"/>
</dbReference>
<feature type="transmembrane region" description="Helical" evidence="7">
    <location>
        <begin position="367"/>
        <end position="388"/>
    </location>
</feature>
<feature type="domain" description="ABC3 transporter permease C-terminal" evidence="8">
    <location>
        <begin position="276"/>
        <end position="394"/>
    </location>
</feature>
<organism evidence="10 11">
    <name type="scientific">Pseudomarimonas arenosa</name>
    <dbReference type="NCBI Taxonomy" id="2774145"/>
    <lineage>
        <taxon>Bacteria</taxon>
        <taxon>Pseudomonadati</taxon>
        <taxon>Pseudomonadota</taxon>
        <taxon>Gammaproteobacteria</taxon>
        <taxon>Lysobacterales</taxon>
        <taxon>Lysobacteraceae</taxon>
        <taxon>Pseudomarimonas</taxon>
    </lineage>
</organism>
<dbReference type="Proteomes" id="UP000613768">
    <property type="component" value="Unassembled WGS sequence"/>
</dbReference>
<keyword evidence="4 7" id="KW-1133">Transmembrane helix</keyword>
<evidence type="ECO:0000256" key="6">
    <source>
        <dbReference type="ARBA" id="ARBA00038076"/>
    </source>
</evidence>
<protein>
    <submittedName>
        <fullName evidence="10">ABC transporter permease</fullName>
    </submittedName>
</protein>
<evidence type="ECO:0000256" key="3">
    <source>
        <dbReference type="ARBA" id="ARBA00022692"/>
    </source>
</evidence>
<evidence type="ECO:0000256" key="7">
    <source>
        <dbReference type="SAM" id="Phobius"/>
    </source>
</evidence>